<comment type="subcellular location">
    <subcellularLocation>
        <location evidence="1">Bacterial flagellum</location>
    </subcellularLocation>
    <subcellularLocation>
        <location evidence="2">Secreted</location>
    </subcellularLocation>
</comment>
<proteinExistence type="inferred from homology"/>
<keyword evidence="7" id="KW-0966">Cell projection</keyword>
<protein>
    <submittedName>
        <fullName evidence="7">Flagellar hook-associated protein FlgL</fullName>
    </submittedName>
</protein>
<dbReference type="KEGG" id="ares:IWH25_09100"/>
<name>A0A974Y5J6_9RHOO</name>
<evidence type="ECO:0000256" key="1">
    <source>
        <dbReference type="ARBA" id="ARBA00004365"/>
    </source>
</evidence>
<evidence type="ECO:0000313" key="8">
    <source>
        <dbReference type="Proteomes" id="UP000663444"/>
    </source>
</evidence>
<dbReference type="InterPro" id="IPR013384">
    <property type="entry name" value="Flagell_FlgL"/>
</dbReference>
<dbReference type="AlphaFoldDB" id="A0A974Y5J6"/>
<dbReference type="RefSeq" id="WP_203388990.1">
    <property type="nucleotide sequence ID" value="NZ_CP064781.1"/>
</dbReference>
<dbReference type="GO" id="GO:0009424">
    <property type="term" value="C:bacterial-type flagellum hook"/>
    <property type="evidence" value="ECO:0007669"/>
    <property type="project" value="InterPro"/>
</dbReference>
<dbReference type="InterPro" id="IPR001029">
    <property type="entry name" value="Flagellin_N"/>
</dbReference>
<comment type="similarity">
    <text evidence="3">Belongs to the bacterial flagellin family.</text>
</comment>
<dbReference type="GO" id="GO:0071973">
    <property type="term" value="P:bacterial-type flagellum-dependent cell motility"/>
    <property type="evidence" value="ECO:0007669"/>
    <property type="project" value="InterPro"/>
</dbReference>
<dbReference type="Proteomes" id="UP000663444">
    <property type="component" value="Chromosome"/>
</dbReference>
<dbReference type="NCBIfam" id="TIGR02550">
    <property type="entry name" value="flagell_flgL"/>
    <property type="match status" value="1"/>
</dbReference>
<dbReference type="GO" id="GO:0005576">
    <property type="term" value="C:extracellular region"/>
    <property type="evidence" value="ECO:0007669"/>
    <property type="project" value="UniProtKB-SubCell"/>
</dbReference>
<organism evidence="7 8">
    <name type="scientific">Azospira restricta</name>
    <dbReference type="NCBI Taxonomy" id="404405"/>
    <lineage>
        <taxon>Bacteria</taxon>
        <taxon>Pseudomonadati</taxon>
        <taxon>Pseudomonadota</taxon>
        <taxon>Betaproteobacteria</taxon>
        <taxon>Rhodocyclales</taxon>
        <taxon>Rhodocyclaceae</taxon>
        <taxon>Azospira</taxon>
    </lineage>
</organism>
<dbReference type="Pfam" id="PF00700">
    <property type="entry name" value="Flagellin_C"/>
    <property type="match status" value="1"/>
</dbReference>
<dbReference type="GO" id="GO:0005198">
    <property type="term" value="F:structural molecule activity"/>
    <property type="evidence" value="ECO:0007669"/>
    <property type="project" value="InterPro"/>
</dbReference>
<dbReference type="EMBL" id="CP064781">
    <property type="protein sequence ID" value="QRJ65460.1"/>
    <property type="molecule type" value="Genomic_DNA"/>
</dbReference>
<evidence type="ECO:0000259" key="6">
    <source>
        <dbReference type="Pfam" id="PF00700"/>
    </source>
</evidence>
<dbReference type="PANTHER" id="PTHR42792:SF1">
    <property type="entry name" value="FLAGELLAR HOOK-ASSOCIATED PROTEIN 3"/>
    <property type="match status" value="1"/>
</dbReference>
<sequence>MRISTSQIYDAGVLGIQRNQQGLYTLQNQLSTGRRVLTPQDDPVAAAQALVLSQTKEIGGQYIDNQGNARAQLNIVEANLESLGNVLQSVRERIIQAGNTVLTDAERGFFAEELEIRLDELLGIANTADGSGQFLFSGYQGMTRPFSINGSSPPVPPATQPPVAYSGDEGERLLQVGASRLMPTNVSGANLFMDVRTGNGTFVTGVGGNGALINQGTGVIDAGSVLDPTAWAAGVNAEGGAGFRVEFLAGGGYQVVGVTTAAVYASSPTFAPGQAISFSGAQVVIRGTPAVGDTFTVDPSASQSIFSTMQNLVAALRTPVGTASYSVTEFSNRMAAEHLNLDRMLDNVSRIRADVGSRLRELESLTNTSQDIDLQYATALSDLQDLDYAEAISKFTQQQTQLEAAQKSFAQISGMSLFSIL</sequence>
<dbReference type="InterPro" id="IPR001492">
    <property type="entry name" value="Flagellin"/>
</dbReference>
<evidence type="ECO:0000256" key="4">
    <source>
        <dbReference type="ARBA" id="ARBA00023143"/>
    </source>
</evidence>
<keyword evidence="7" id="KW-0282">Flagellum</keyword>
<dbReference type="Gene3D" id="1.20.1330.10">
    <property type="entry name" value="f41 fragment of flagellin, N-terminal domain"/>
    <property type="match status" value="2"/>
</dbReference>
<evidence type="ECO:0000256" key="3">
    <source>
        <dbReference type="ARBA" id="ARBA00005709"/>
    </source>
</evidence>
<evidence type="ECO:0000259" key="5">
    <source>
        <dbReference type="Pfam" id="PF00669"/>
    </source>
</evidence>
<keyword evidence="7" id="KW-0969">Cilium</keyword>
<keyword evidence="4" id="KW-0975">Bacterial flagellum</keyword>
<dbReference type="Pfam" id="PF00669">
    <property type="entry name" value="Flagellin_N"/>
    <property type="match status" value="1"/>
</dbReference>
<gene>
    <name evidence="7" type="primary">flgL</name>
    <name evidence="7" type="ORF">IWH25_09100</name>
</gene>
<evidence type="ECO:0000313" key="7">
    <source>
        <dbReference type="EMBL" id="QRJ65460.1"/>
    </source>
</evidence>
<feature type="domain" description="Flagellin C-terminal" evidence="6">
    <location>
        <begin position="341"/>
        <end position="418"/>
    </location>
</feature>
<feature type="domain" description="Flagellin N-terminal" evidence="5">
    <location>
        <begin position="3"/>
        <end position="140"/>
    </location>
</feature>
<accession>A0A974Y5J6</accession>
<dbReference type="SUPFAM" id="SSF64518">
    <property type="entry name" value="Phase 1 flagellin"/>
    <property type="match status" value="1"/>
</dbReference>
<dbReference type="PANTHER" id="PTHR42792">
    <property type="entry name" value="FLAGELLIN"/>
    <property type="match status" value="1"/>
</dbReference>
<reference evidence="7" key="1">
    <citation type="submission" date="2020-11" db="EMBL/GenBank/DDBJ databases">
        <title>Azospira restricta DSM 18626 genome sequence.</title>
        <authorList>
            <person name="Moe W.M."/>
        </authorList>
    </citation>
    <scope>NUCLEOTIDE SEQUENCE</scope>
    <source>
        <strain evidence="7">DSM 18626</strain>
    </source>
</reference>
<keyword evidence="8" id="KW-1185">Reference proteome</keyword>
<evidence type="ECO:0000256" key="2">
    <source>
        <dbReference type="ARBA" id="ARBA00004613"/>
    </source>
</evidence>
<dbReference type="InterPro" id="IPR046358">
    <property type="entry name" value="Flagellin_C"/>
</dbReference>